<dbReference type="GO" id="GO:0005525">
    <property type="term" value="F:GTP binding"/>
    <property type="evidence" value="ECO:0007669"/>
    <property type="project" value="UniProtKB-KW"/>
</dbReference>
<dbReference type="Proteomes" id="UP000789831">
    <property type="component" value="Unassembled WGS sequence"/>
</dbReference>
<dbReference type="InterPro" id="IPR036789">
    <property type="entry name" value="Ribosomal_uL6-like_a/b-dom_sf"/>
</dbReference>
<dbReference type="Pfam" id="PF03143">
    <property type="entry name" value="GTP_EFTU_D3"/>
    <property type="match status" value="1"/>
</dbReference>
<keyword evidence="4" id="KW-0342">GTP-binding</keyword>
<keyword evidence="2" id="KW-0251">Elongation factor</keyword>
<protein>
    <submittedName>
        <fullName evidence="6">2282_t:CDS:1</fullName>
    </submittedName>
</protein>
<dbReference type="SUPFAM" id="SSF50465">
    <property type="entry name" value="EF-Tu/eEF-1alpha/eIF2-gamma C-terminal domain"/>
    <property type="match status" value="1"/>
</dbReference>
<dbReference type="OrthoDB" id="540873at2759"/>
<evidence type="ECO:0000259" key="5">
    <source>
        <dbReference type="Pfam" id="PF03143"/>
    </source>
</evidence>
<evidence type="ECO:0000256" key="4">
    <source>
        <dbReference type="ARBA" id="ARBA00023134"/>
    </source>
</evidence>
<keyword evidence="7" id="KW-1185">Reference proteome</keyword>
<accession>A0A9N9HHN5</accession>
<dbReference type="SUPFAM" id="SSF56053">
    <property type="entry name" value="Ribosomal protein L6"/>
    <property type="match status" value="1"/>
</dbReference>
<organism evidence="6 7">
    <name type="scientific">Ambispora gerdemannii</name>
    <dbReference type="NCBI Taxonomy" id="144530"/>
    <lineage>
        <taxon>Eukaryota</taxon>
        <taxon>Fungi</taxon>
        <taxon>Fungi incertae sedis</taxon>
        <taxon>Mucoromycota</taxon>
        <taxon>Glomeromycotina</taxon>
        <taxon>Glomeromycetes</taxon>
        <taxon>Archaeosporales</taxon>
        <taxon>Ambisporaceae</taxon>
        <taxon>Ambispora</taxon>
    </lineage>
</organism>
<dbReference type="GO" id="GO:0003735">
    <property type="term" value="F:structural constituent of ribosome"/>
    <property type="evidence" value="ECO:0007669"/>
    <property type="project" value="InterPro"/>
</dbReference>
<dbReference type="GO" id="GO:0019843">
    <property type="term" value="F:rRNA binding"/>
    <property type="evidence" value="ECO:0007669"/>
    <property type="project" value="InterPro"/>
</dbReference>
<comment type="caution">
    <text evidence="6">The sequence shown here is derived from an EMBL/GenBank/DDBJ whole genome shotgun (WGS) entry which is preliminary data.</text>
</comment>
<dbReference type="Gene3D" id="2.40.30.10">
    <property type="entry name" value="Translation factors"/>
    <property type="match status" value="1"/>
</dbReference>
<dbReference type="EMBL" id="CAJVPL010010605">
    <property type="protein sequence ID" value="CAG8681530.1"/>
    <property type="molecule type" value="Genomic_DNA"/>
</dbReference>
<feature type="non-terminal residue" evidence="6">
    <location>
        <position position="83"/>
    </location>
</feature>
<gene>
    <name evidence="6" type="ORF">AGERDE_LOCUS12694</name>
</gene>
<dbReference type="InterPro" id="IPR004160">
    <property type="entry name" value="Transl_elong_EFTu/EF1A_C"/>
</dbReference>
<dbReference type="GO" id="GO:0005840">
    <property type="term" value="C:ribosome"/>
    <property type="evidence" value="ECO:0007669"/>
    <property type="project" value="InterPro"/>
</dbReference>
<evidence type="ECO:0000256" key="3">
    <source>
        <dbReference type="ARBA" id="ARBA00022917"/>
    </source>
</evidence>
<feature type="non-terminal residue" evidence="6">
    <location>
        <position position="1"/>
    </location>
</feature>
<proteinExistence type="predicted"/>
<evidence type="ECO:0000256" key="1">
    <source>
        <dbReference type="ARBA" id="ARBA00022741"/>
    </source>
</evidence>
<keyword evidence="3" id="KW-0648">Protein biosynthesis</keyword>
<evidence type="ECO:0000313" key="6">
    <source>
        <dbReference type="EMBL" id="CAG8681530.1"/>
    </source>
</evidence>
<feature type="domain" description="Translation elongation factor EFTu/EF1A C-terminal" evidence="5">
    <location>
        <begin position="32"/>
        <end position="82"/>
    </location>
</feature>
<dbReference type="AlphaFoldDB" id="A0A9N9HHN5"/>
<reference evidence="6" key="1">
    <citation type="submission" date="2021-06" db="EMBL/GenBank/DDBJ databases">
        <authorList>
            <person name="Kallberg Y."/>
            <person name="Tangrot J."/>
            <person name="Rosling A."/>
        </authorList>
    </citation>
    <scope>NUCLEOTIDE SEQUENCE</scope>
    <source>
        <strain evidence="6">MT106</strain>
    </source>
</reference>
<evidence type="ECO:0000256" key="2">
    <source>
        <dbReference type="ARBA" id="ARBA00022768"/>
    </source>
</evidence>
<sequence length="83" mass="9088">MSKIANRIIPLPPNVKINLDKEKIFVEGPLGKKLANKDEVVEPGSTVEFTVELTKPLTIEEKENFIIREGGSTVGQGTVLKTV</sequence>
<dbReference type="GO" id="GO:0003746">
    <property type="term" value="F:translation elongation factor activity"/>
    <property type="evidence" value="ECO:0007669"/>
    <property type="project" value="UniProtKB-KW"/>
</dbReference>
<keyword evidence="1" id="KW-0547">Nucleotide-binding</keyword>
<dbReference type="InterPro" id="IPR009001">
    <property type="entry name" value="Transl_elong_EF1A/Init_IF2_C"/>
</dbReference>
<name>A0A9N9HHN5_9GLOM</name>
<evidence type="ECO:0000313" key="7">
    <source>
        <dbReference type="Proteomes" id="UP000789831"/>
    </source>
</evidence>